<dbReference type="InterPro" id="IPR045051">
    <property type="entry name" value="SBT"/>
</dbReference>
<dbReference type="PROSITE" id="PS51892">
    <property type="entry name" value="SUBTILASE"/>
    <property type="match status" value="2"/>
</dbReference>
<accession>A0AAV5FWK6</accession>
<evidence type="ECO:0000313" key="11">
    <source>
        <dbReference type="EMBL" id="GJN38860.1"/>
    </source>
</evidence>
<feature type="active site" description="Charge relay system" evidence="6 7">
    <location>
        <position position="588"/>
    </location>
</feature>
<keyword evidence="4 7" id="KW-0378">Hydrolase</keyword>
<dbReference type="InterPro" id="IPR041469">
    <property type="entry name" value="Subtilisin-like_FN3"/>
</dbReference>
<dbReference type="Pfam" id="PF17766">
    <property type="entry name" value="fn3_6"/>
    <property type="match status" value="2"/>
</dbReference>
<dbReference type="AlphaFoldDB" id="A0AAV5FWK6"/>
<feature type="active site" description="Charge relay system" evidence="6 7">
    <location>
        <position position="664"/>
    </location>
</feature>
<protein>
    <submittedName>
        <fullName evidence="11">Uncharacterized protein</fullName>
    </submittedName>
</protein>
<evidence type="ECO:0000256" key="2">
    <source>
        <dbReference type="ARBA" id="ARBA00022670"/>
    </source>
</evidence>
<keyword evidence="12" id="KW-1185">Reference proteome</keyword>
<sequence>MPGVVSVFPNKKRSLHTTHSWDFMGLSTNAEAEIPGLSTKNQENVIVGFIDTGIWPESPSFRDHGMPPVPKRWRGQCQRGVVNSPSSFTCNSSGHGSHTASIAAGRLVRNMTFRGLGTGSGRGGAPMARIAVYKACWDYGCYDADILAAFDDAISDGVDIISVSLGPNYPQGGYFSDAISIGSFHATSKGILVVSSAGNAGRQGSATNLAPWMLTVAAGTTDRSFVSYIRLENGTFIMGESLSTHHMKTSVRTISASEANAGFFTPYQSSSLDRTKVRGKILVCRHAEDSYESRISKSMNVKKAGAAGMILIDEMGDHVASQFVLPGIAALVKSLHPSWSPSAIKSAIMTTATVLDTKRKTIKTDPNGRIATPFDLGSGFMDPIKVLNPGIIFDAQPEDYKSFLCSIGYDDRSLHLVTGDNSTCSHRASSSVTSLNYPAITVPCLKKSYLVTRTVTNVGNPRSTYRAIVSAPRGINVTVNPEVIVFENYGAVKTFTVSFHVDVPPPVAARKQQHVRPLALFGAPRTRKSLPLFLFPEMPGVVSVFPNKKRSLHTTHSWDFMGLSTNAEAEIPGLSTKNQENVIVGFIDTGIWPESPSFRDHGMPPVPKRWRGQCQRGVVNSPSSFTCNRKIIGGRYYLNGFQTEEGGSGKTTITFISPRDSSGHGSHTASIAAGRLVRNMTFRGLGTGSGRGGAPMARIAVYKACWDYGCYDADILAAFDDAISDGVDIISVSLGPNYPQGGYFSDAISIGSFHATSKGILVVSSAGNAGRQGSATNLAPWMLTVAAGTTDRSFVSYIRLENGTFIMGESLSTHHMKTSVRTISASEANAGFFTPYQSSSLDRTKVRGKILVCRHAEDSYESRISKSMNVKKAGAAGMILIDEMGDHVASQFVLPGTSIGKEMGDRILSYTSSTSTMILPAKTITGFRDAPQVAAFSSRGPNSLTPEILKPDVTAPGLNILAAWSPAKNNMHFNILSGTSMACPHVTGIAALVKSLHPSWSPSAIKSAIMTTATVLDTKRKTIKTDPNGRIATPFDLGSGFMDPIKVLNPGIIFDAQPEDYKSFLCSIGYDDRSLHLVTGDNSTCSHRASSSVTSLNYPAITVPCLKKSYLVTRTVTNVGNPRSTYRAIVSAPRGINVTVNPEVIVFENYGAVKTFTVSFHVDVPPPGYAFGSLSWHGRDAQLTMPLVVKV</sequence>
<keyword evidence="3" id="KW-0732">Signal</keyword>
<dbReference type="GO" id="GO:0006508">
    <property type="term" value="P:proteolysis"/>
    <property type="evidence" value="ECO:0007669"/>
    <property type="project" value="UniProtKB-KW"/>
</dbReference>
<evidence type="ECO:0000313" key="12">
    <source>
        <dbReference type="Proteomes" id="UP001054889"/>
    </source>
</evidence>
<gene>
    <name evidence="11" type="primary">gb27938</name>
    <name evidence="11" type="ORF">PR202_gb27938</name>
</gene>
<dbReference type="Pfam" id="PF00082">
    <property type="entry name" value="Peptidase_S8"/>
    <property type="match status" value="2"/>
</dbReference>
<reference evidence="11" key="2">
    <citation type="submission" date="2021-12" db="EMBL/GenBank/DDBJ databases">
        <title>Resequencing data analysis of finger millet.</title>
        <authorList>
            <person name="Hatakeyama M."/>
            <person name="Aluri S."/>
            <person name="Balachadran M.T."/>
            <person name="Sivarajan S.R."/>
            <person name="Poveda L."/>
            <person name="Shimizu-Inatsugi R."/>
            <person name="Schlapbach R."/>
            <person name="Sreeman S.M."/>
            <person name="Shimizu K.K."/>
        </authorList>
    </citation>
    <scope>NUCLEOTIDE SEQUENCE</scope>
</reference>
<dbReference type="InterPro" id="IPR036852">
    <property type="entry name" value="Peptidase_S8/S53_dom_sf"/>
</dbReference>
<proteinExistence type="inferred from homology"/>
<organism evidence="11 12">
    <name type="scientific">Eleusine coracana subsp. coracana</name>
    <dbReference type="NCBI Taxonomy" id="191504"/>
    <lineage>
        <taxon>Eukaryota</taxon>
        <taxon>Viridiplantae</taxon>
        <taxon>Streptophyta</taxon>
        <taxon>Embryophyta</taxon>
        <taxon>Tracheophyta</taxon>
        <taxon>Spermatophyta</taxon>
        <taxon>Magnoliopsida</taxon>
        <taxon>Liliopsida</taxon>
        <taxon>Poales</taxon>
        <taxon>Poaceae</taxon>
        <taxon>PACMAD clade</taxon>
        <taxon>Chloridoideae</taxon>
        <taxon>Cynodonteae</taxon>
        <taxon>Eleusininae</taxon>
        <taxon>Eleusine</taxon>
    </lineage>
</organism>
<dbReference type="Pfam" id="PF02225">
    <property type="entry name" value="PA"/>
    <property type="match status" value="2"/>
</dbReference>
<feature type="domain" description="PA" evidence="9">
    <location>
        <begin position="838"/>
        <end position="907"/>
    </location>
</feature>
<keyword evidence="5 7" id="KW-0720">Serine protease</keyword>
<dbReference type="Gene3D" id="3.40.50.200">
    <property type="entry name" value="Peptidase S8/S53 domain"/>
    <property type="match status" value="3"/>
</dbReference>
<feature type="domain" description="Subtilisin-like protease fibronectin type-III" evidence="10">
    <location>
        <begin position="1096"/>
        <end position="1189"/>
    </location>
</feature>
<feature type="active site" description="Charge relay system" evidence="6 7">
    <location>
        <position position="980"/>
    </location>
</feature>
<evidence type="ECO:0000256" key="5">
    <source>
        <dbReference type="ARBA" id="ARBA00022825"/>
    </source>
</evidence>
<dbReference type="Gene3D" id="2.60.40.2310">
    <property type="match status" value="2"/>
</dbReference>
<dbReference type="InterPro" id="IPR034197">
    <property type="entry name" value="Peptidases_S8_3"/>
</dbReference>
<feature type="domain" description="PA" evidence="9">
    <location>
        <begin position="269"/>
        <end position="315"/>
    </location>
</feature>
<dbReference type="EMBL" id="BQKI01000097">
    <property type="protein sequence ID" value="GJN38860.1"/>
    <property type="molecule type" value="Genomic_DNA"/>
</dbReference>
<dbReference type="InterPro" id="IPR023828">
    <property type="entry name" value="Peptidase_S8_Ser-AS"/>
</dbReference>
<evidence type="ECO:0000259" key="10">
    <source>
        <dbReference type="Pfam" id="PF17766"/>
    </source>
</evidence>
<dbReference type="CDD" id="cd04852">
    <property type="entry name" value="Peptidases_S8_3"/>
    <property type="match status" value="1"/>
</dbReference>
<evidence type="ECO:0000259" key="8">
    <source>
        <dbReference type="Pfam" id="PF00082"/>
    </source>
</evidence>
<dbReference type="PRINTS" id="PR00723">
    <property type="entry name" value="SUBTILISIN"/>
</dbReference>
<dbReference type="CDD" id="cd02120">
    <property type="entry name" value="PA_subtilisin_like"/>
    <property type="match status" value="1"/>
</dbReference>
<dbReference type="Proteomes" id="UP001054889">
    <property type="component" value="Unassembled WGS sequence"/>
</dbReference>
<evidence type="ECO:0000256" key="6">
    <source>
        <dbReference type="PIRSR" id="PIRSR615500-1"/>
    </source>
</evidence>
<dbReference type="FunFam" id="3.40.50.200:FF:000006">
    <property type="entry name" value="Subtilisin-like protease SBT1.5"/>
    <property type="match status" value="1"/>
</dbReference>
<evidence type="ECO:0000259" key="9">
    <source>
        <dbReference type="Pfam" id="PF02225"/>
    </source>
</evidence>
<feature type="domain" description="Peptidase S8/S53" evidence="8">
    <location>
        <begin position="43"/>
        <end position="357"/>
    </location>
</feature>
<evidence type="ECO:0000256" key="1">
    <source>
        <dbReference type="ARBA" id="ARBA00011073"/>
    </source>
</evidence>
<feature type="domain" description="Peptidase S8/S53" evidence="8">
    <location>
        <begin position="580"/>
        <end position="1018"/>
    </location>
</feature>
<dbReference type="PROSITE" id="PS00138">
    <property type="entry name" value="SUBTILASE_SER"/>
    <property type="match status" value="1"/>
</dbReference>
<comment type="caution">
    <text evidence="7">Lacks conserved residue(s) required for the propagation of feature annotation.</text>
</comment>
<dbReference type="Gene3D" id="3.50.30.30">
    <property type="match status" value="1"/>
</dbReference>
<evidence type="ECO:0000256" key="4">
    <source>
        <dbReference type="ARBA" id="ARBA00022801"/>
    </source>
</evidence>
<name>A0AAV5FWK6_ELECO</name>
<dbReference type="GO" id="GO:0004252">
    <property type="term" value="F:serine-type endopeptidase activity"/>
    <property type="evidence" value="ECO:0007669"/>
    <property type="project" value="UniProtKB-UniRule"/>
</dbReference>
<keyword evidence="2 7" id="KW-0645">Protease</keyword>
<comment type="similarity">
    <text evidence="1 7">Belongs to the peptidase S8 family.</text>
</comment>
<dbReference type="PANTHER" id="PTHR10795">
    <property type="entry name" value="PROPROTEIN CONVERTASE SUBTILISIN/KEXIN"/>
    <property type="match status" value="1"/>
</dbReference>
<evidence type="ECO:0000256" key="7">
    <source>
        <dbReference type="PROSITE-ProRule" id="PRU01240"/>
    </source>
</evidence>
<dbReference type="InterPro" id="IPR000209">
    <property type="entry name" value="Peptidase_S8/S53_dom"/>
</dbReference>
<feature type="domain" description="Subtilisin-like protease fibronectin type-III" evidence="10">
    <location>
        <begin position="435"/>
        <end position="502"/>
    </location>
</feature>
<dbReference type="InterPro" id="IPR003137">
    <property type="entry name" value="PA_domain"/>
</dbReference>
<reference evidence="11" key="1">
    <citation type="journal article" date="2018" name="DNA Res.">
        <title>Multiple hybrid de novo genome assembly of finger millet, an orphan allotetraploid crop.</title>
        <authorList>
            <person name="Hatakeyama M."/>
            <person name="Aluri S."/>
            <person name="Balachadran M.T."/>
            <person name="Sivarajan S.R."/>
            <person name="Patrignani A."/>
            <person name="Gruter S."/>
            <person name="Poveda L."/>
            <person name="Shimizu-Inatsugi R."/>
            <person name="Baeten J."/>
            <person name="Francoijs K.J."/>
            <person name="Nataraja K.N."/>
            <person name="Reddy Y.A.N."/>
            <person name="Phadnis S."/>
            <person name="Ravikumar R.L."/>
            <person name="Schlapbach R."/>
            <person name="Sreeman S.M."/>
            <person name="Shimizu K.K."/>
        </authorList>
    </citation>
    <scope>NUCLEOTIDE SEQUENCE</scope>
</reference>
<dbReference type="SUPFAM" id="SSF52743">
    <property type="entry name" value="Subtilisin-like"/>
    <property type="match status" value="2"/>
</dbReference>
<evidence type="ECO:0000256" key="3">
    <source>
        <dbReference type="ARBA" id="ARBA00022729"/>
    </source>
</evidence>
<dbReference type="InterPro" id="IPR015500">
    <property type="entry name" value="Peptidase_S8_subtilisin-rel"/>
</dbReference>
<comment type="caution">
    <text evidence="11">The sequence shown here is derived from an EMBL/GenBank/DDBJ whole genome shotgun (WGS) entry which is preliminary data.</text>
</comment>